<protein>
    <submittedName>
        <fullName evidence="3">Uncharacterized protein</fullName>
    </submittedName>
</protein>
<organism evidence="3 4">
    <name type="scientific">Protopolystoma xenopodis</name>
    <dbReference type="NCBI Taxonomy" id="117903"/>
    <lineage>
        <taxon>Eukaryota</taxon>
        <taxon>Metazoa</taxon>
        <taxon>Spiralia</taxon>
        <taxon>Lophotrochozoa</taxon>
        <taxon>Platyhelminthes</taxon>
        <taxon>Monogenea</taxon>
        <taxon>Polyopisthocotylea</taxon>
        <taxon>Polystomatidea</taxon>
        <taxon>Polystomatidae</taxon>
        <taxon>Protopolystoma</taxon>
    </lineage>
</organism>
<dbReference type="InterPro" id="IPR015915">
    <property type="entry name" value="Kelch-typ_b-propeller"/>
</dbReference>
<dbReference type="SUPFAM" id="SSF117281">
    <property type="entry name" value="Kelch motif"/>
    <property type="match status" value="1"/>
</dbReference>
<dbReference type="Gene3D" id="2.120.10.80">
    <property type="entry name" value="Kelch-type beta propeller"/>
    <property type="match status" value="1"/>
</dbReference>
<dbReference type="OrthoDB" id="1022638at2759"/>
<evidence type="ECO:0000313" key="4">
    <source>
        <dbReference type="Proteomes" id="UP000784294"/>
    </source>
</evidence>
<dbReference type="EMBL" id="CAAALY010249299">
    <property type="protein sequence ID" value="VEL35210.1"/>
    <property type="molecule type" value="Genomic_DNA"/>
</dbReference>
<dbReference type="PRINTS" id="PR00501">
    <property type="entry name" value="KELCHREPEAT"/>
</dbReference>
<evidence type="ECO:0000256" key="1">
    <source>
        <dbReference type="ARBA" id="ARBA00022441"/>
    </source>
</evidence>
<dbReference type="AlphaFoldDB" id="A0A448XF06"/>
<dbReference type="PANTHER" id="PTHR24412">
    <property type="entry name" value="KELCH PROTEIN"/>
    <property type="match status" value="1"/>
</dbReference>
<sequence>MVSPMLHRRGGVGVASLSGRLYAVGGHNAPPSQSAALRTASVEVYDPVTDSWTEVAPLSSPRDSIAVCALGGQLYAVGGHNGRIYTDRVDVYDPEEDVWSEVSPNLCHLIRLSDSGNSYYEGVVSLFYCASPLITVRYVPILLALKPLRLA</sequence>
<gene>
    <name evidence="3" type="ORF">PXEA_LOCUS28650</name>
</gene>
<dbReference type="SMART" id="SM00612">
    <property type="entry name" value="Kelch"/>
    <property type="match status" value="2"/>
</dbReference>
<evidence type="ECO:0000313" key="3">
    <source>
        <dbReference type="EMBL" id="VEL35210.1"/>
    </source>
</evidence>
<dbReference type="Proteomes" id="UP000784294">
    <property type="component" value="Unassembled WGS sequence"/>
</dbReference>
<dbReference type="Pfam" id="PF01344">
    <property type="entry name" value="Kelch_1"/>
    <property type="match status" value="2"/>
</dbReference>
<dbReference type="InterPro" id="IPR006652">
    <property type="entry name" value="Kelch_1"/>
</dbReference>
<reference evidence="3" key="1">
    <citation type="submission" date="2018-11" db="EMBL/GenBank/DDBJ databases">
        <authorList>
            <consortium name="Pathogen Informatics"/>
        </authorList>
    </citation>
    <scope>NUCLEOTIDE SEQUENCE</scope>
</reference>
<keyword evidence="4" id="KW-1185">Reference proteome</keyword>
<evidence type="ECO:0000256" key="2">
    <source>
        <dbReference type="ARBA" id="ARBA00022737"/>
    </source>
</evidence>
<dbReference type="PANTHER" id="PTHR24412:SF441">
    <property type="entry name" value="KELCH-LIKE PROTEIN 28"/>
    <property type="match status" value="1"/>
</dbReference>
<accession>A0A448XF06</accession>
<proteinExistence type="predicted"/>
<keyword evidence="2" id="KW-0677">Repeat</keyword>
<keyword evidence="1" id="KW-0880">Kelch repeat</keyword>
<name>A0A448XF06_9PLAT</name>
<comment type="caution">
    <text evidence="3">The sequence shown here is derived from an EMBL/GenBank/DDBJ whole genome shotgun (WGS) entry which is preliminary data.</text>
</comment>